<keyword evidence="2" id="KW-1185">Reference proteome</keyword>
<dbReference type="AlphaFoldDB" id="A0A7V9A677"/>
<name>A0A7V9A677_9BACT</name>
<proteinExistence type="predicted"/>
<sequence>MKQLSQYCRSRLGFDPSDMSEDELRKVASVIIETMATEIGLMFRVVEKGREVAKAAEEYGKQVPYEVIREERLPCSDDLHRTNNDDPNAILDSIFVFTDPE</sequence>
<evidence type="ECO:0000313" key="2">
    <source>
        <dbReference type="Proteomes" id="UP000551616"/>
    </source>
</evidence>
<dbReference type="EMBL" id="JABRWO010000002">
    <property type="protein sequence ID" value="MBA2113661.1"/>
    <property type="molecule type" value="Genomic_DNA"/>
</dbReference>
<protein>
    <submittedName>
        <fullName evidence="1">Uncharacterized protein</fullName>
    </submittedName>
</protein>
<reference evidence="1 2" key="1">
    <citation type="submission" date="2020-05" db="EMBL/GenBank/DDBJ databases">
        <title>Bremerella alba sp. nov., a novel planctomycete isolated from the surface of the macroalga Fucus spiralis.</title>
        <authorList>
            <person name="Godinho O."/>
            <person name="Botelho R."/>
            <person name="Albuquerque L."/>
            <person name="Wiegand S."/>
            <person name="Da Costa M.S."/>
            <person name="Lobo-Da-Cunha A."/>
            <person name="Jogler C."/>
            <person name="Lage O.M."/>
        </authorList>
    </citation>
    <scope>NUCLEOTIDE SEQUENCE [LARGE SCALE GENOMIC DNA]</scope>
    <source>
        <strain evidence="1 2">FF15</strain>
    </source>
</reference>
<accession>A0A7V9A677</accession>
<comment type="caution">
    <text evidence="1">The sequence shown here is derived from an EMBL/GenBank/DDBJ whole genome shotgun (WGS) entry which is preliminary data.</text>
</comment>
<organism evidence="1 2">
    <name type="scientific">Bremerella alba</name>
    <dbReference type="NCBI Taxonomy" id="980252"/>
    <lineage>
        <taxon>Bacteria</taxon>
        <taxon>Pseudomonadati</taxon>
        <taxon>Planctomycetota</taxon>
        <taxon>Planctomycetia</taxon>
        <taxon>Pirellulales</taxon>
        <taxon>Pirellulaceae</taxon>
        <taxon>Bremerella</taxon>
    </lineage>
</organism>
<dbReference type="RefSeq" id="WP_207395155.1">
    <property type="nucleotide sequence ID" value="NZ_JABRWO010000002.1"/>
</dbReference>
<evidence type="ECO:0000313" key="1">
    <source>
        <dbReference type="EMBL" id="MBA2113661.1"/>
    </source>
</evidence>
<gene>
    <name evidence="1" type="ORF">HOV93_08110</name>
</gene>
<dbReference type="Proteomes" id="UP000551616">
    <property type="component" value="Unassembled WGS sequence"/>
</dbReference>